<comment type="caution">
    <text evidence="1">The sequence shown here is derived from an EMBL/GenBank/DDBJ whole genome shotgun (WGS) entry which is preliminary data.</text>
</comment>
<dbReference type="AlphaFoldDB" id="A0A5D3K8L5"/>
<evidence type="ECO:0008006" key="3">
    <source>
        <dbReference type="Google" id="ProtNLM"/>
    </source>
</evidence>
<accession>A0A5D3K8L5</accession>
<dbReference type="RefSeq" id="WP_148774876.1">
    <property type="nucleotide sequence ID" value="NZ_VSSS01000038.1"/>
</dbReference>
<dbReference type="EMBL" id="VSSS01000038">
    <property type="protein sequence ID" value="TYL92409.1"/>
    <property type="molecule type" value="Genomic_DNA"/>
</dbReference>
<dbReference type="OrthoDB" id="2370461at2"/>
<reference evidence="1 2" key="1">
    <citation type="submission" date="2019-08" db="EMBL/GenBank/DDBJ databases">
        <title>Bradyrhizobium hipponensis sp. nov., a rhizobium isolated from a Lupinus angustifolius root nodule in Tunisia.</title>
        <authorList>
            <person name="Off K."/>
            <person name="Rejili M."/>
            <person name="Mars M."/>
            <person name="Brachmann A."/>
            <person name="Marin M."/>
        </authorList>
    </citation>
    <scope>NUCLEOTIDE SEQUENCE [LARGE SCALE GENOMIC DNA]</scope>
    <source>
        <strain evidence="1 2">CTAW71</strain>
    </source>
</reference>
<proteinExistence type="predicted"/>
<evidence type="ECO:0000313" key="1">
    <source>
        <dbReference type="EMBL" id="TYL92409.1"/>
    </source>
</evidence>
<name>A0A5D3K8L5_9BRAD</name>
<dbReference type="Proteomes" id="UP000324758">
    <property type="component" value="Unassembled WGS sequence"/>
</dbReference>
<protein>
    <recommendedName>
        <fullName evidence="3">Transposase</fullName>
    </recommendedName>
</protein>
<gene>
    <name evidence="1" type="ORF">FXB40_25345</name>
</gene>
<keyword evidence="2" id="KW-1185">Reference proteome</keyword>
<evidence type="ECO:0000313" key="2">
    <source>
        <dbReference type="Proteomes" id="UP000324758"/>
    </source>
</evidence>
<organism evidence="1 2">
    <name type="scientific">Bradyrhizobium rifense</name>
    <dbReference type="NCBI Taxonomy" id="515499"/>
    <lineage>
        <taxon>Bacteria</taxon>
        <taxon>Pseudomonadati</taxon>
        <taxon>Pseudomonadota</taxon>
        <taxon>Alphaproteobacteria</taxon>
        <taxon>Hyphomicrobiales</taxon>
        <taxon>Nitrobacteraceae</taxon>
        <taxon>Bradyrhizobium</taxon>
    </lineage>
</organism>
<sequence>MASTGFPSVPWCREQKLEVTRSRAYKKNGQAFVEQKNAALVRRLMEYPRFDGVETAHVMGRLYAAAGLYVNVYQPSFKLKENRREGLK</sequence>